<organism evidence="1 2">
    <name type="scientific">Tagetes erecta</name>
    <name type="common">African marigold</name>
    <dbReference type="NCBI Taxonomy" id="13708"/>
    <lineage>
        <taxon>Eukaryota</taxon>
        <taxon>Viridiplantae</taxon>
        <taxon>Streptophyta</taxon>
        <taxon>Embryophyta</taxon>
        <taxon>Tracheophyta</taxon>
        <taxon>Spermatophyta</taxon>
        <taxon>Magnoliopsida</taxon>
        <taxon>eudicotyledons</taxon>
        <taxon>Gunneridae</taxon>
        <taxon>Pentapetalae</taxon>
        <taxon>asterids</taxon>
        <taxon>campanulids</taxon>
        <taxon>Asterales</taxon>
        <taxon>Asteraceae</taxon>
        <taxon>Asteroideae</taxon>
        <taxon>Heliantheae alliance</taxon>
        <taxon>Tageteae</taxon>
        <taxon>Tagetes</taxon>
    </lineage>
</organism>
<proteinExistence type="predicted"/>
<evidence type="ECO:0000313" key="2">
    <source>
        <dbReference type="Proteomes" id="UP001229421"/>
    </source>
</evidence>
<dbReference type="PANTHER" id="PTHR33116">
    <property type="entry name" value="REVERSE TRANSCRIPTASE ZINC-BINDING DOMAIN-CONTAINING PROTEIN-RELATED-RELATED"/>
    <property type="match status" value="1"/>
</dbReference>
<protein>
    <submittedName>
        <fullName evidence="1">Uncharacterized protein</fullName>
    </submittedName>
</protein>
<dbReference type="AlphaFoldDB" id="A0AAD8K3D9"/>
<name>A0AAD8K3D9_TARER</name>
<keyword evidence="2" id="KW-1185">Reference proteome</keyword>
<gene>
    <name evidence="1" type="ORF">QVD17_30894</name>
</gene>
<accession>A0AAD8K3D9</accession>
<dbReference type="Proteomes" id="UP001229421">
    <property type="component" value="Unassembled WGS sequence"/>
</dbReference>
<dbReference type="EMBL" id="JAUHHV010000008">
    <property type="protein sequence ID" value="KAK1415123.1"/>
    <property type="molecule type" value="Genomic_DNA"/>
</dbReference>
<dbReference type="PANTHER" id="PTHR33116:SF78">
    <property type="entry name" value="OS12G0587133 PROTEIN"/>
    <property type="match status" value="1"/>
</dbReference>
<evidence type="ECO:0000313" key="1">
    <source>
        <dbReference type="EMBL" id="KAK1415123.1"/>
    </source>
</evidence>
<reference evidence="1" key="1">
    <citation type="journal article" date="2023" name="bioRxiv">
        <title>Improved chromosome-level genome assembly for marigold (Tagetes erecta).</title>
        <authorList>
            <person name="Jiang F."/>
            <person name="Yuan L."/>
            <person name="Wang S."/>
            <person name="Wang H."/>
            <person name="Xu D."/>
            <person name="Wang A."/>
            <person name="Fan W."/>
        </authorList>
    </citation>
    <scope>NUCLEOTIDE SEQUENCE</scope>
    <source>
        <strain evidence="1">WSJ</strain>
        <tissue evidence="1">Leaf</tissue>
    </source>
</reference>
<comment type="caution">
    <text evidence="1">The sequence shown here is derived from an EMBL/GenBank/DDBJ whole genome shotgun (WGS) entry which is preliminary data.</text>
</comment>
<sequence>MKDPEFNNVVVGAFSSFSFDGPPDFYLVKKLKHVKKVIKSWAVEKKRNVGESFDSTLAELSILEDILELRPLEEEEEWTRAECYKNLLEMEVQKTKDSFQKSREWSPENARAITRFLRCFNILSGLKIKLGKSVLYGIGISDAEINESVAILNCNNDSLPFHYLGLQVGANMNRVRNWQVVVNFFDKRLTDWKARSLS</sequence>